<evidence type="ECO:0000313" key="3">
    <source>
        <dbReference type="Proteomes" id="UP000257109"/>
    </source>
</evidence>
<name>A0A371FDY5_MUCPR</name>
<dbReference type="EMBL" id="QJKJ01009485">
    <property type="protein sequence ID" value="RDX76508.1"/>
    <property type="molecule type" value="Genomic_DNA"/>
</dbReference>
<accession>A0A371FDY5</accession>
<organism evidence="2 3">
    <name type="scientific">Mucuna pruriens</name>
    <name type="common">Velvet bean</name>
    <name type="synonym">Dolichos pruriens</name>
    <dbReference type="NCBI Taxonomy" id="157652"/>
    <lineage>
        <taxon>Eukaryota</taxon>
        <taxon>Viridiplantae</taxon>
        <taxon>Streptophyta</taxon>
        <taxon>Embryophyta</taxon>
        <taxon>Tracheophyta</taxon>
        <taxon>Spermatophyta</taxon>
        <taxon>Magnoliopsida</taxon>
        <taxon>eudicotyledons</taxon>
        <taxon>Gunneridae</taxon>
        <taxon>Pentapetalae</taxon>
        <taxon>rosids</taxon>
        <taxon>fabids</taxon>
        <taxon>Fabales</taxon>
        <taxon>Fabaceae</taxon>
        <taxon>Papilionoideae</taxon>
        <taxon>50 kb inversion clade</taxon>
        <taxon>NPAAA clade</taxon>
        <taxon>indigoferoid/millettioid clade</taxon>
        <taxon>Phaseoleae</taxon>
        <taxon>Mucuna</taxon>
    </lineage>
</organism>
<reference evidence="2" key="1">
    <citation type="submission" date="2018-05" db="EMBL/GenBank/DDBJ databases">
        <title>Draft genome of Mucuna pruriens seed.</title>
        <authorList>
            <person name="Nnadi N.E."/>
            <person name="Vos R."/>
            <person name="Hasami M.H."/>
            <person name="Devisetty U.K."/>
            <person name="Aguiy J.C."/>
        </authorList>
    </citation>
    <scope>NUCLEOTIDE SEQUENCE [LARGE SCALE GENOMIC DNA]</scope>
    <source>
        <strain evidence="2">JCA_2017</strain>
    </source>
</reference>
<evidence type="ECO:0000256" key="1">
    <source>
        <dbReference type="SAM" id="MobiDB-lite"/>
    </source>
</evidence>
<evidence type="ECO:0000313" key="2">
    <source>
        <dbReference type="EMBL" id="RDX76508.1"/>
    </source>
</evidence>
<sequence length="109" mass="12663">MEVKKNQNFRKVRPPNATPRKNTTTNGKIDRSIHALLTHLPLNKMKIARFTTFHPLDRKPNLFKLLATNEWQLQMPMWPMQGMNHEMTGSGDHTMEHGNRALFGSICIR</sequence>
<comment type="caution">
    <text evidence="2">The sequence shown here is derived from an EMBL/GenBank/DDBJ whole genome shotgun (WGS) entry which is preliminary data.</text>
</comment>
<protein>
    <submittedName>
        <fullName evidence="2">Uncharacterized protein</fullName>
    </submittedName>
</protein>
<proteinExistence type="predicted"/>
<feature type="non-terminal residue" evidence="2">
    <location>
        <position position="1"/>
    </location>
</feature>
<dbReference type="AlphaFoldDB" id="A0A371FDY5"/>
<feature type="region of interest" description="Disordered" evidence="1">
    <location>
        <begin position="1"/>
        <end position="28"/>
    </location>
</feature>
<gene>
    <name evidence="2" type="ORF">CR513_43497</name>
</gene>
<keyword evidence="3" id="KW-1185">Reference proteome</keyword>
<dbReference type="Proteomes" id="UP000257109">
    <property type="component" value="Unassembled WGS sequence"/>
</dbReference>